<accession>A0A9Q3FRA6</accession>
<feature type="domain" description="Reverse transcriptase Ty1/copia-type" evidence="1">
    <location>
        <begin position="219"/>
        <end position="292"/>
    </location>
</feature>
<gene>
    <name evidence="2" type="ORF">O181_084995</name>
</gene>
<dbReference type="PANTHER" id="PTHR11439">
    <property type="entry name" value="GAG-POL-RELATED RETROTRANSPOSON"/>
    <property type="match status" value="1"/>
</dbReference>
<dbReference type="PANTHER" id="PTHR11439:SF470">
    <property type="entry name" value="CYSTEINE-RICH RLK (RECEPTOR-LIKE PROTEIN KINASE) 8"/>
    <property type="match status" value="1"/>
</dbReference>
<dbReference type="OrthoDB" id="3344688at2759"/>
<evidence type="ECO:0000259" key="1">
    <source>
        <dbReference type="Pfam" id="PF07727"/>
    </source>
</evidence>
<evidence type="ECO:0000313" key="3">
    <source>
        <dbReference type="Proteomes" id="UP000765509"/>
    </source>
</evidence>
<dbReference type="AlphaFoldDB" id="A0A9Q3FRA6"/>
<comment type="caution">
    <text evidence="2">The sequence shown here is derived from an EMBL/GenBank/DDBJ whole genome shotgun (WGS) entry which is preliminary data.</text>
</comment>
<dbReference type="EMBL" id="AVOT02050178">
    <property type="protein sequence ID" value="MBW0545280.1"/>
    <property type="molecule type" value="Genomic_DNA"/>
</dbReference>
<dbReference type="Pfam" id="PF07727">
    <property type="entry name" value="RVT_2"/>
    <property type="match status" value="2"/>
</dbReference>
<dbReference type="Proteomes" id="UP000765509">
    <property type="component" value="Unassembled WGS sequence"/>
</dbReference>
<reference evidence="2" key="1">
    <citation type="submission" date="2021-03" db="EMBL/GenBank/DDBJ databases">
        <title>Draft genome sequence of rust myrtle Austropuccinia psidii MF-1, a brazilian biotype.</title>
        <authorList>
            <person name="Quecine M.C."/>
            <person name="Pachon D.M.R."/>
            <person name="Bonatelli M.L."/>
            <person name="Correr F.H."/>
            <person name="Franceschini L.M."/>
            <person name="Leite T.F."/>
            <person name="Margarido G.R.A."/>
            <person name="Almeida C.A."/>
            <person name="Ferrarezi J.A."/>
            <person name="Labate C.A."/>
        </authorList>
    </citation>
    <scope>NUCLEOTIDE SEQUENCE</scope>
    <source>
        <strain evidence="2">MF-1</strain>
    </source>
</reference>
<evidence type="ECO:0000313" key="2">
    <source>
        <dbReference type="EMBL" id="MBW0545280.1"/>
    </source>
</evidence>
<name>A0A9Q3FRA6_9BASI</name>
<dbReference type="CDD" id="cd09272">
    <property type="entry name" value="RNase_HI_RT_Ty1"/>
    <property type="match status" value="1"/>
</dbReference>
<organism evidence="2 3">
    <name type="scientific">Austropuccinia psidii MF-1</name>
    <dbReference type="NCBI Taxonomy" id="1389203"/>
    <lineage>
        <taxon>Eukaryota</taxon>
        <taxon>Fungi</taxon>
        <taxon>Dikarya</taxon>
        <taxon>Basidiomycota</taxon>
        <taxon>Pucciniomycotina</taxon>
        <taxon>Pucciniomycetes</taxon>
        <taxon>Pucciniales</taxon>
        <taxon>Sphaerophragmiaceae</taxon>
        <taxon>Austropuccinia</taxon>
    </lineage>
</organism>
<protein>
    <recommendedName>
        <fullName evidence="1">Reverse transcriptase Ty1/copia-type domain-containing protein</fullName>
    </recommendedName>
</protein>
<sequence>MWSYLKGSQKLPNSYWAEAVSTATLLSNYTPTPSRHNHSPYAMWTRKVIVSKHVRFNESVFPGLKQQEGDISPLDISWDAVEGQEVVDEPHSLPECPLEPDYQEPVDEFQMTGSQDTVPTSNLDQEEKDLLVDETVSPPLVTGQSKPPVCIKVIGPHHPTLISGNIDQQNIISYSRRAGALLMSADENPWTFKAAIKCNAKEVWTAAINKELLSMKKLKVWDIVNLELSYKLVGTTWVFKTKNNHLNEVIEHKAHLCAQGFTQTAGVDFNKTYSPSGWLNSLRMLIAFAASNGLNEDRQKFFLCLSKATYRLKQAPLAWYERLKFWLTTAGFNACTLDRCVFHQQGDRPLWLYVHVDDIEIFGKEVEDLKAQIANKFEIKDIGVADLILGVEISQQDGIITLDQKHYTESLLELYGMGKSRPVSTPLVPNSHLLPATLEEMAEFASLGISYQSAIGSINYLSTTTHPDLSFALNSCQDLGLVYGGKEKCGISAYSDADWGNCQVTHQSITGYLACFDQCLVFWKMRKQPTVSLSKAKAEYKSLCDLTSELLWLAQTVPGVWYFTMRGPNSSTLRQSRLYQHSKQRQ</sequence>
<keyword evidence="3" id="KW-1185">Reference proteome</keyword>
<feature type="domain" description="Reverse transcriptase Ty1/copia-type" evidence="1">
    <location>
        <begin position="298"/>
        <end position="428"/>
    </location>
</feature>
<proteinExistence type="predicted"/>
<dbReference type="InterPro" id="IPR013103">
    <property type="entry name" value="RVT_2"/>
</dbReference>